<proteinExistence type="inferred from homology"/>
<feature type="compositionally biased region" description="Basic and acidic residues" evidence="2">
    <location>
        <begin position="219"/>
        <end position="232"/>
    </location>
</feature>
<protein>
    <recommendedName>
        <fullName evidence="3">SS18 N-terminal domain-containing protein</fullName>
    </recommendedName>
</protein>
<feature type="compositionally biased region" description="Low complexity" evidence="2">
    <location>
        <begin position="1"/>
        <end position="10"/>
    </location>
</feature>
<keyword evidence="5" id="KW-1185">Reference proteome</keyword>
<reference evidence="5" key="2">
    <citation type="submission" date="2010-04" db="EMBL/GenBank/DDBJ databases">
        <authorList>
            <person name="Buell R."/>
            <person name="Hamilton J."/>
            <person name="Hostetler J."/>
        </authorList>
    </citation>
    <scope>NUCLEOTIDE SEQUENCE [LARGE SCALE GENOMIC DNA]</scope>
    <source>
        <strain evidence="5">DAOM:BR144</strain>
    </source>
</reference>
<feature type="region of interest" description="Disordered" evidence="2">
    <location>
        <begin position="219"/>
        <end position="266"/>
    </location>
</feature>
<reference evidence="5" key="1">
    <citation type="journal article" date="2010" name="Genome Biol.">
        <title>Genome sequence of the necrotrophic plant pathogen Pythium ultimum reveals original pathogenicity mechanisms and effector repertoire.</title>
        <authorList>
            <person name="Levesque C.A."/>
            <person name="Brouwer H."/>
            <person name="Cano L."/>
            <person name="Hamilton J.P."/>
            <person name="Holt C."/>
            <person name="Huitema E."/>
            <person name="Raffaele S."/>
            <person name="Robideau G.P."/>
            <person name="Thines M."/>
            <person name="Win J."/>
            <person name="Zerillo M.M."/>
            <person name="Beakes G.W."/>
            <person name="Boore J.L."/>
            <person name="Busam D."/>
            <person name="Dumas B."/>
            <person name="Ferriera S."/>
            <person name="Fuerstenberg S.I."/>
            <person name="Gachon C.M."/>
            <person name="Gaulin E."/>
            <person name="Govers F."/>
            <person name="Grenville-Briggs L."/>
            <person name="Horner N."/>
            <person name="Hostetler J."/>
            <person name="Jiang R.H."/>
            <person name="Johnson J."/>
            <person name="Krajaejun T."/>
            <person name="Lin H."/>
            <person name="Meijer H.J."/>
            <person name="Moore B."/>
            <person name="Morris P."/>
            <person name="Phuntmart V."/>
            <person name="Puiu D."/>
            <person name="Shetty J."/>
            <person name="Stajich J.E."/>
            <person name="Tripathy S."/>
            <person name="Wawra S."/>
            <person name="van West P."/>
            <person name="Whitty B.R."/>
            <person name="Coutinho P.M."/>
            <person name="Henrissat B."/>
            <person name="Martin F."/>
            <person name="Thomas P.D."/>
            <person name="Tyler B.M."/>
            <person name="De Vries R.P."/>
            <person name="Kamoun S."/>
            <person name="Yandell M."/>
            <person name="Tisserat N."/>
            <person name="Buell C.R."/>
        </authorList>
    </citation>
    <scope>NUCLEOTIDE SEQUENCE</scope>
    <source>
        <strain evidence="5">DAOM:BR144</strain>
    </source>
</reference>
<dbReference type="VEuPathDB" id="FungiDB:PYU1_G013489"/>
<organism evidence="4 5">
    <name type="scientific">Globisporangium ultimum (strain ATCC 200006 / CBS 805.95 / DAOM BR144)</name>
    <name type="common">Pythium ultimum</name>
    <dbReference type="NCBI Taxonomy" id="431595"/>
    <lineage>
        <taxon>Eukaryota</taxon>
        <taxon>Sar</taxon>
        <taxon>Stramenopiles</taxon>
        <taxon>Oomycota</taxon>
        <taxon>Peronosporomycetes</taxon>
        <taxon>Pythiales</taxon>
        <taxon>Pythiaceae</taxon>
        <taxon>Globisporangium</taxon>
    </lineage>
</organism>
<feature type="region of interest" description="Disordered" evidence="2">
    <location>
        <begin position="365"/>
        <end position="387"/>
    </location>
</feature>
<feature type="region of interest" description="Disordered" evidence="2">
    <location>
        <begin position="101"/>
        <end position="127"/>
    </location>
</feature>
<dbReference type="AlphaFoldDB" id="K3X8G9"/>
<accession>K3X8G9</accession>
<dbReference type="HOGENOM" id="CLU_056280_0_0_1"/>
<evidence type="ECO:0000313" key="4">
    <source>
        <dbReference type="EnsemblProtists" id="PYU1_T013518"/>
    </source>
</evidence>
<feature type="domain" description="SS18 N-terminal" evidence="3">
    <location>
        <begin position="51"/>
        <end position="95"/>
    </location>
</feature>
<dbReference type="eggNOG" id="ENOG502S190">
    <property type="taxonomic scope" value="Eukaryota"/>
</dbReference>
<name>K3X8G9_GLOUD</name>
<evidence type="ECO:0000313" key="5">
    <source>
        <dbReference type="Proteomes" id="UP000019132"/>
    </source>
</evidence>
<feature type="compositionally biased region" description="Basic residues" evidence="2">
    <location>
        <begin position="377"/>
        <end position="387"/>
    </location>
</feature>
<dbReference type="OMA" id="IQATEHF"/>
<evidence type="ECO:0000256" key="1">
    <source>
        <dbReference type="ARBA" id="ARBA00007945"/>
    </source>
</evidence>
<reference evidence="4" key="3">
    <citation type="submission" date="2015-02" db="UniProtKB">
        <authorList>
            <consortium name="EnsemblProtists"/>
        </authorList>
    </citation>
    <scope>IDENTIFICATION</scope>
    <source>
        <strain evidence="4">DAOM BR144</strain>
    </source>
</reference>
<dbReference type="Pfam" id="PF05030">
    <property type="entry name" value="SSXT"/>
    <property type="match status" value="1"/>
</dbReference>
<dbReference type="Proteomes" id="UP000019132">
    <property type="component" value="Unassembled WGS sequence"/>
</dbReference>
<dbReference type="InParanoid" id="K3X8G9"/>
<evidence type="ECO:0000259" key="3">
    <source>
        <dbReference type="Pfam" id="PF05030"/>
    </source>
</evidence>
<sequence length="387" mass="42374">MPSSSSSSSSPEDASRGLSARAFWDPRTPPNESDSEDEENDPSSIADVFADMLNVNEDMIMAIAECHGDQDIQGTLAYQRILHRNLMEMANYVDSMFGVYGDRRRPKPGGHLTTDDKRNTAEENADSPLAAGEAIESLENELASANSSTNAAILEDTAAEPSALMRTLEADEKRREIKRSNKLWLKSRHQVREEESVSAIMNETAEKIASIAVAARDDAMESARPSSKEKRAPKSFSAEAQDSDSPRSKSQQRQQSDEPDSASAVPPVRTPIAAALLVPTTPFLSPSIPQLGGMGLMPFLTPEALSGFAPNPAALNMLFPSFFPSLPLLSVCKKVKFKRMCEECRKCHWSLSRCRVTLGHTAPEWQPAQNATEAKKQPRKSRKAQNA</sequence>
<dbReference type="InterPro" id="IPR007726">
    <property type="entry name" value="SS18_N"/>
</dbReference>
<dbReference type="EMBL" id="GL376593">
    <property type="status" value="NOT_ANNOTATED_CDS"/>
    <property type="molecule type" value="Genomic_DNA"/>
</dbReference>
<evidence type="ECO:0000256" key="2">
    <source>
        <dbReference type="SAM" id="MobiDB-lite"/>
    </source>
</evidence>
<dbReference type="EnsemblProtists" id="PYU1_T013518">
    <property type="protein sequence ID" value="PYU1_T013518"/>
    <property type="gene ID" value="PYU1_G013489"/>
</dbReference>
<comment type="similarity">
    <text evidence="1">Belongs to the SS18 family.</text>
</comment>
<feature type="region of interest" description="Disordered" evidence="2">
    <location>
        <begin position="1"/>
        <end position="42"/>
    </location>
</feature>